<keyword evidence="4" id="KW-1003">Cell membrane</keyword>
<dbReference type="OrthoDB" id="5984008at2759"/>
<keyword evidence="6 13" id="KW-1133">Transmembrane helix</keyword>
<name>E9HAU7_DAPPU</name>
<evidence type="ECO:0000256" key="2">
    <source>
        <dbReference type="ARBA" id="ARBA00008685"/>
    </source>
</evidence>
<sequence>MEVISTLKEPKCPAIVVILDTSAQPDDADANDFLVDMLVKEYPHPLTLLETSSSGSLDIRPKSEPVCSNVVIVSDQPRKLQSLYRQVKDLYYVHTALVVLTQGTTREMDAVIVDAKNENLFAVLERPGRMVEIRFWTVDDVVHSIVLKPRQSVDRKDLLLNFKGKLKGRKLKVAAIDSRPAAIIDDQTSAITGVEPALVQLMSEHLGFTYDYIQALPNEMWGDVVTLDNGTLILTGLLGILGRKEADMAVGNFYLLLKRKEFIDYSAIYKFSYESFLVPAPQPYPKWTALFYPFTVATWTATIVSTATITVMLRFVAGWQQSISSSRENYVFASLPFCCLYVIGNLMNVQVQPQTINSNANRIFLIWWLFGTLILTTGYRSGLISHMTFPFTPPPIDTFQQLVDSPLKKTSFGDFMKENLLNATSETERILGKEIIASYNFTAMFVQVDSGLWAAESNVENILYMAATMYPTTAAGPKVHLMRDSIMPSGVALGLQKNSQLKKYVDREIQRLIETGLVDYHRLQFAKNMDKWNPKTNNNNLISFSLDNLQGGFFLLMVGVLISAMTFAGELLSNRMKMRRI</sequence>
<keyword evidence="8 13" id="KW-0472">Membrane</keyword>
<evidence type="ECO:0000256" key="12">
    <source>
        <dbReference type="ARBA" id="ARBA00023303"/>
    </source>
</evidence>
<keyword evidence="17" id="KW-1185">Reference proteome</keyword>
<dbReference type="OMA" id="NTHIRRF"/>
<evidence type="ECO:0000256" key="6">
    <source>
        <dbReference type="ARBA" id="ARBA00022989"/>
    </source>
</evidence>
<keyword evidence="12" id="KW-0407">Ion channel</keyword>
<dbReference type="GO" id="GO:0015276">
    <property type="term" value="F:ligand-gated monoatomic ion channel activity"/>
    <property type="evidence" value="ECO:0007669"/>
    <property type="project" value="InterPro"/>
</dbReference>
<dbReference type="PANTHER" id="PTHR42643:SF24">
    <property type="entry name" value="IONOTROPIC RECEPTOR 60A"/>
    <property type="match status" value="1"/>
</dbReference>
<reference evidence="16 17" key="1">
    <citation type="journal article" date="2011" name="Science">
        <title>The ecoresponsive genome of Daphnia pulex.</title>
        <authorList>
            <person name="Colbourne J.K."/>
            <person name="Pfrender M.E."/>
            <person name="Gilbert D."/>
            <person name="Thomas W.K."/>
            <person name="Tucker A."/>
            <person name="Oakley T.H."/>
            <person name="Tokishita S."/>
            <person name="Aerts A."/>
            <person name="Arnold G.J."/>
            <person name="Basu M.K."/>
            <person name="Bauer D.J."/>
            <person name="Caceres C.E."/>
            <person name="Carmel L."/>
            <person name="Casola C."/>
            <person name="Choi J.H."/>
            <person name="Detter J.C."/>
            <person name="Dong Q."/>
            <person name="Dusheyko S."/>
            <person name="Eads B.D."/>
            <person name="Frohlich T."/>
            <person name="Geiler-Samerotte K.A."/>
            <person name="Gerlach D."/>
            <person name="Hatcher P."/>
            <person name="Jogdeo S."/>
            <person name="Krijgsveld J."/>
            <person name="Kriventseva E.V."/>
            <person name="Kultz D."/>
            <person name="Laforsch C."/>
            <person name="Lindquist E."/>
            <person name="Lopez J."/>
            <person name="Manak J.R."/>
            <person name="Muller J."/>
            <person name="Pangilinan J."/>
            <person name="Patwardhan R.P."/>
            <person name="Pitluck S."/>
            <person name="Pritham E.J."/>
            <person name="Rechtsteiner A."/>
            <person name="Rho M."/>
            <person name="Rogozin I.B."/>
            <person name="Sakarya O."/>
            <person name="Salamov A."/>
            <person name="Schaack S."/>
            <person name="Shapiro H."/>
            <person name="Shiga Y."/>
            <person name="Skalitzky C."/>
            <person name="Smith Z."/>
            <person name="Souvorov A."/>
            <person name="Sung W."/>
            <person name="Tang Z."/>
            <person name="Tsuchiya D."/>
            <person name="Tu H."/>
            <person name="Vos H."/>
            <person name="Wang M."/>
            <person name="Wolf Y.I."/>
            <person name="Yamagata H."/>
            <person name="Yamada T."/>
            <person name="Ye Y."/>
            <person name="Shaw J.R."/>
            <person name="Andrews J."/>
            <person name="Crease T.J."/>
            <person name="Tang H."/>
            <person name="Lucas S.M."/>
            <person name="Robertson H.M."/>
            <person name="Bork P."/>
            <person name="Koonin E.V."/>
            <person name="Zdobnov E.M."/>
            <person name="Grigoriev I.V."/>
            <person name="Lynch M."/>
            <person name="Boore J.L."/>
        </authorList>
    </citation>
    <scope>NUCLEOTIDE SEQUENCE [LARGE SCALE GENOMIC DNA]</scope>
</reference>
<evidence type="ECO:0000259" key="14">
    <source>
        <dbReference type="Pfam" id="PF00060"/>
    </source>
</evidence>
<dbReference type="InParanoid" id="E9HAU7"/>
<evidence type="ECO:0000256" key="9">
    <source>
        <dbReference type="ARBA" id="ARBA00023170"/>
    </source>
</evidence>
<feature type="transmembrane region" description="Helical" evidence="13">
    <location>
        <begin position="290"/>
        <end position="317"/>
    </location>
</feature>
<dbReference type="FunCoup" id="E9HAU7">
    <property type="interactions" value="22"/>
</dbReference>
<evidence type="ECO:0000313" key="17">
    <source>
        <dbReference type="Proteomes" id="UP000000305"/>
    </source>
</evidence>
<feature type="domain" description="Ionotropic glutamate receptor L-glutamate and glycine-binding" evidence="15">
    <location>
        <begin position="172"/>
        <end position="278"/>
    </location>
</feature>
<dbReference type="FunFam" id="1.10.287.70:FF:000358">
    <property type="entry name" value="Uncharacterized protein"/>
    <property type="match status" value="1"/>
</dbReference>
<evidence type="ECO:0000313" key="16">
    <source>
        <dbReference type="EMBL" id="EFX71091.1"/>
    </source>
</evidence>
<evidence type="ECO:0000256" key="10">
    <source>
        <dbReference type="ARBA" id="ARBA00023180"/>
    </source>
</evidence>
<dbReference type="PANTHER" id="PTHR42643">
    <property type="entry name" value="IONOTROPIC RECEPTOR 20A-RELATED"/>
    <property type="match status" value="1"/>
</dbReference>
<dbReference type="KEGG" id="dpx:DAPPUDRAFT_327468"/>
<dbReference type="Pfam" id="PF00060">
    <property type="entry name" value="Lig_chan"/>
    <property type="match status" value="1"/>
</dbReference>
<dbReference type="InterPro" id="IPR001320">
    <property type="entry name" value="Iontro_rcpt_C"/>
</dbReference>
<keyword evidence="3" id="KW-0813">Transport</keyword>
<dbReference type="PhylomeDB" id="E9HAU7"/>
<keyword evidence="11" id="KW-1071">Ligand-gated ion channel</keyword>
<feature type="transmembrane region" description="Helical" evidence="13">
    <location>
        <begin position="359"/>
        <end position="379"/>
    </location>
</feature>
<dbReference type="SUPFAM" id="SSF53850">
    <property type="entry name" value="Periplasmic binding protein-like II"/>
    <property type="match status" value="1"/>
</dbReference>
<dbReference type="Proteomes" id="UP000000305">
    <property type="component" value="Unassembled WGS sequence"/>
</dbReference>
<evidence type="ECO:0000256" key="5">
    <source>
        <dbReference type="ARBA" id="ARBA00022692"/>
    </source>
</evidence>
<evidence type="ECO:0000256" key="7">
    <source>
        <dbReference type="ARBA" id="ARBA00023065"/>
    </source>
</evidence>
<accession>E9HAU7</accession>
<feature type="transmembrane region" description="Helical" evidence="13">
    <location>
        <begin position="553"/>
        <end position="572"/>
    </location>
</feature>
<evidence type="ECO:0000259" key="15">
    <source>
        <dbReference type="Pfam" id="PF10613"/>
    </source>
</evidence>
<evidence type="ECO:0000256" key="1">
    <source>
        <dbReference type="ARBA" id="ARBA00004651"/>
    </source>
</evidence>
<evidence type="ECO:0000256" key="3">
    <source>
        <dbReference type="ARBA" id="ARBA00022448"/>
    </source>
</evidence>
<dbReference type="EMBL" id="GL732613">
    <property type="protein sequence ID" value="EFX71091.1"/>
    <property type="molecule type" value="Genomic_DNA"/>
</dbReference>
<dbReference type="InterPro" id="IPR052192">
    <property type="entry name" value="Insect_Ionotropic_Sensory_Rcpt"/>
</dbReference>
<gene>
    <name evidence="16" type="ORF">DAPPUDRAFT_327468</name>
</gene>
<keyword evidence="10" id="KW-0325">Glycoprotein</keyword>
<dbReference type="GO" id="GO:0005886">
    <property type="term" value="C:plasma membrane"/>
    <property type="evidence" value="ECO:0007669"/>
    <property type="project" value="UniProtKB-SubCell"/>
</dbReference>
<dbReference type="eggNOG" id="KOG1052">
    <property type="taxonomic scope" value="Eukaryota"/>
</dbReference>
<dbReference type="Gene3D" id="3.40.190.10">
    <property type="entry name" value="Periplasmic binding protein-like II"/>
    <property type="match status" value="1"/>
</dbReference>
<proteinExistence type="inferred from homology"/>
<evidence type="ECO:0000256" key="8">
    <source>
        <dbReference type="ARBA" id="ARBA00023136"/>
    </source>
</evidence>
<comment type="subcellular location">
    <subcellularLocation>
        <location evidence="1">Cell membrane</location>
        <topology evidence="1">Multi-pass membrane protein</topology>
    </subcellularLocation>
</comment>
<keyword evidence="7" id="KW-0406">Ion transport</keyword>
<comment type="similarity">
    <text evidence="2">Belongs to the glutamate-gated ion channel (TC 1.A.10.1) family.</text>
</comment>
<dbReference type="AlphaFoldDB" id="E9HAU7"/>
<protein>
    <submittedName>
        <fullName evidence="16">Uncharacterized protein</fullName>
    </submittedName>
</protein>
<dbReference type="Pfam" id="PF10613">
    <property type="entry name" value="Lig_chan-Glu_bd"/>
    <property type="match status" value="1"/>
</dbReference>
<dbReference type="GO" id="GO:0050906">
    <property type="term" value="P:detection of stimulus involved in sensory perception"/>
    <property type="evidence" value="ECO:0007669"/>
    <property type="project" value="UniProtKB-ARBA"/>
</dbReference>
<keyword evidence="9" id="KW-0675">Receptor</keyword>
<evidence type="ECO:0000256" key="13">
    <source>
        <dbReference type="SAM" id="Phobius"/>
    </source>
</evidence>
<evidence type="ECO:0000256" key="11">
    <source>
        <dbReference type="ARBA" id="ARBA00023286"/>
    </source>
</evidence>
<feature type="domain" description="Ionotropic glutamate receptor C-terminal" evidence="14">
    <location>
        <begin position="296"/>
        <end position="560"/>
    </location>
</feature>
<organism evidence="16 17">
    <name type="scientific">Daphnia pulex</name>
    <name type="common">Water flea</name>
    <dbReference type="NCBI Taxonomy" id="6669"/>
    <lineage>
        <taxon>Eukaryota</taxon>
        <taxon>Metazoa</taxon>
        <taxon>Ecdysozoa</taxon>
        <taxon>Arthropoda</taxon>
        <taxon>Crustacea</taxon>
        <taxon>Branchiopoda</taxon>
        <taxon>Diplostraca</taxon>
        <taxon>Cladocera</taxon>
        <taxon>Anomopoda</taxon>
        <taxon>Daphniidae</taxon>
        <taxon>Daphnia</taxon>
    </lineage>
</organism>
<dbReference type="InterPro" id="IPR019594">
    <property type="entry name" value="Glu/Gly-bd"/>
</dbReference>
<dbReference type="Gene3D" id="1.10.287.70">
    <property type="match status" value="1"/>
</dbReference>
<dbReference type="FunFam" id="3.40.190.10:FF:000218">
    <property type="entry name" value="Uncharacterized protein"/>
    <property type="match status" value="1"/>
</dbReference>
<evidence type="ECO:0000256" key="4">
    <source>
        <dbReference type="ARBA" id="ARBA00022475"/>
    </source>
</evidence>
<dbReference type="HOGENOM" id="CLU_460986_0_0_1"/>
<keyword evidence="5 13" id="KW-0812">Transmembrane</keyword>